<dbReference type="Proteomes" id="UP000596661">
    <property type="component" value="Chromosome 6"/>
</dbReference>
<dbReference type="AlphaFoldDB" id="A0A803PTA2"/>
<proteinExistence type="predicted"/>
<sequence>MDSISNDGSLNVGGSLVKLWVAELARVDVESCELEMVVRVGDRCECFDGARVGSGWFGDGVMLVRSSSVDFGRMEAGSELGEAQSSGAK</sequence>
<evidence type="ECO:0000313" key="1">
    <source>
        <dbReference type="EnsemblPlants" id="cds.evm.model.06.1148"/>
    </source>
</evidence>
<keyword evidence="2" id="KW-1185">Reference proteome</keyword>
<reference evidence="1" key="1">
    <citation type="submission" date="2018-11" db="EMBL/GenBank/DDBJ databases">
        <authorList>
            <person name="Grassa J C."/>
        </authorList>
    </citation>
    <scope>NUCLEOTIDE SEQUENCE [LARGE SCALE GENOMIC DNA]</scope>
</reference>
<dbReference type="EMBL" id="UZAU01000593">
    <property type="status" value="NOT_ANNOTATED_CDS"/>
    <property type="molecule type" value="Genomic_DNA"/>
</dbReference>
<organism evidence="1 2">
    <name type="scientific">Cannabis sativa</name>
    <name type="common">Hemp</name>
    <name type="synonym">Marijuana</name>
    <dbReference type="NCBI Taxonomy" id="3483"/>
    <lineage>
        <taxon>Eukaryota</taxon>
        <taxon>Viridiplantae</taxon>
        <taxon>Streptophyta</taxon>
        <taxon>Embryophyta</taxon>
        <taxon>Tracheophyta</taxon>
        <taxon>Spermatophyta</taxon>
        <taxon>Magnoliopsida</taxon>
        <taxon>eudicotyledons</taxon>
        <taxon>Gunneridae</taxon>
        <taxon>Pentapetalae</taxon>
        <taxon>rosids</taxon>
        <taxon>fabids</taxon>
        <taxon>Rosales</taxon>
        <taxon>Cannabaceae</taxon>
        <taxon>Cannabis</taxon>
    </lineage>
</organism>
<name>A0A803PTA2_CANSA</name>
<dbReference type="Gramene" id="evm.model.06.1148">
    <property type="protein sequence ID" value="cds.evm.model.06.1148"/>
    <property type="gene ID" value="evm.TU.06.1148"/>
</dbReference>
<evidence type="ECO:0000313" key="2">
    <source>
        <dbReference type="Proteomes" id="UP000596661"/>
    </source>
</evidence>
<reference evidence="1" key="2">
    <citation type="submission" date="2021-03" db="UniProtKB">
        <authorList>
            <consortium name="EnsemblPlants"/>
        </authorList>
    </citation>
    <scope>IDENTIFICATION</scope>
</reference>
<dbReference type="EnsemblPlants" id="evm.model.06.1148">
    <property type="protein sequence ID" value="cds.evm.model.06.1148"/>
    <property type="gene ID" value="evm.TU.06.1148"/>
</dbReference>
<accession>A0A803PTA2</accession>
<protein>
    <submittedName>
        <fullName evidence="1">Uncharacterized protein</fullName>
    </submittedName>
</protein>